<accession>A0A495J566</accession>
<dbReference type="Pfam" id="PF00072">
    <property type="entry name" value="Response_reg"/>
    <property type="match status" value="1"/>
</dbReference>
<organism evidence="4 5">
    <name type="scientific">Mucilaginibacter gracilis</name>
    <dbReference type="NCBI Taxonomy" id="423350"/>
    <lineage>
        <taxon>Bacteria</taxon>
        <taxon>Pseudomonadati</taxon>
        <taxon>Bacteroidota</taxon>
        <taxon>Sphingobacteriia</taxon>
        <taxon>Sphingobacteriales</taxon>
        <taxon>Sphingobacteriaceae</taxon>
        <taxon>Mucilaginibacter</taxon>
    </lineage>
</organism>
<proteinExistence type="predicted"/>
<evidence type="ECO:0000259" key="3">
    <source>
        <dbReference type="PROSITE" id="PS50930"/>
    </source>
</evidence>
<dbReference type="InterPro" id="IPR001789">
    <property type="entry name" value="Sig_transdc_resp-reg_receiver"/>
</dbReference>
<evidence type="ECO:0000256" key="1">
    <source>
        <dbReference type="PROSITE-ProRule" id="PRU00169"/>
    </source>
</evidence>
<dbReference type="RefSeq" id="WP_121199028.1">
    <property type="nucleotide sequence ID" value="NZ_RBKU01000001.1"/>
</dbReference>
<evidence type="ECO:0000313" key="4">
    <source>
        <dbReference type="EMBL" id="RKR83548.1"/>
    </source>
</evidence>
<dbReference type="InterPro" id="IPR011006">
    <property type="entry name" value="CheY-like_superfamily"/>
</dbReference>
<dbReference type="SUPFAM" id="SSF52172">
    <property type="entry name" value="CheY-like"/>
    <property type="match status" value="1"/>
</dbReference>
<feature type="modified residue" description="4-aspartylphosphate" evidence="1">
    <location>
        <position position="54"/>
    </location>
</feature>
<dbReference type="OrthoDB" id="9787344at2"/>
<feature type="domain" description="Response regulatory" evidence="2">
    <location>
        <begin position="3"/>
        <end position="114"/>
    </location>
</feature>
<dbReference type="InterPro" id="IPR051271">
    <property type="entry name" value="2C-system_Tx_regulators"/>
</dbReference>
<dbReference type="SMART" id="SM00850">
    <property type="entry name" value="LytTR"/>
    <property type="match status" value="1"/>
</dbReference>
<dbReference type="PANTHER" id="PTHR45526">
    <property type="entry name" value="TRANSCRIPTIONAL REGULATORY PROTEIN DPIA"/>
    <property type="match status" value="1"/>
</dbReference>
<reference evidence="4 5" key="1">
    <citation type="submission" date="2018-10" db="EMBL/GenBank/DDBJ databases">
        <title>Genomic Encyclopedia of Archaeal and Bacterial Type Strains, Phase II (KMG-II): from individual species to whole genera.</title>
        <authorList>
            <person name="Goeker M."/>
        </authorList>
    </citation>
    <scope>NUCLEOTIDE SEQUENCE [LARGE SCALE GENOMIC DNA]</scope>
    <source>
        <strain evidence="4 5">DSM 18602</strain>
    </source>
</reference>
<dbReference type="InterPro" id="IPR007492">
    <property type="entry name" value="LytTR_DNA-bd_dom"/>
</dbReference>
<dbReference type="AlphaFoldDB" id="A0A495J566"/>
<keyword evidence="1" id="KW-0597">Phosphoprotein</keyword>
<dbReference type="EMBL" id="RBKU01000001">
    <property type="protein sequence ID" value="RKR83548.1"/>
    <property type="molecule type" value="Genomic_DNA"/>
</dbReference>
<gene>
    <name evidence="4" type="ORF">BDD43_3758</name>
</gene>
<dbReference type="PROSITE" id="PS50930">
    <property type="entry name" value="HTH_LYTTR"/>
    <property type="match status" value="1"/>
</dbReference>
<evidence type="ECO:0000313" key="5">
    <source>
        <dbReference type="Proteomes" id="UP000268007"/>
    </source>
</evidence>
<comment type="caution">
    <text evidence="4">The sequence shown here is derived from an EMBL/GenBank/DDBJ whole genome shotgun (WGS) entry which is preliminary data.</text>
</comment>
<dbReference type="GO" id="GO:0000156">
    <property type="term" value="F:phosphorelay response regulator activity"/>
    <property type="evidence" value="ECO:0007669"/>
    <property type="project" value="TreeGrafter"/>
</dbReference>
<protein>
    <submittedName>
        <fullName evidence="4">LytTR family two component transcriptional regulator</fullName>
    </submittedName>
</protein>
<dbReference type="GO" id="GO:0003677">
    <property type="term" value="F:DNA binding"/>
    <property type="evidence" value="ECO:0007669"/>
    <property type="project" value="InterPro"/>
</dbReference>
<dbReference type="Gene3D" id="3.40.50.2300">
    <property type="match status" value="1"/>
</dbReference>
<sequence length="246" mass="27827">MIRCLAVDDEAYATKMMAGYIAKVPYFELAGIANNVVDALGIIQNDKIDLVFMDIQMPELNGIQFLKLCGNKCKVILTTAYAQYALDGFEHDVVDYLLKPIAFDRFLKAAAKACSVIEATKLKAVIEPLPAAPVALAANDELRYMFVKGESKNKFLKIDYQDILYIEGLKNYVCIYTKTQRVVTYQSLRDLSTQLPQQSFQRVHKSYIVSMDKIRMVDGYTIFIGDQAIPIGETYRNSFLKLVKEI</sequence>
<name>A0A495J566_9SPHI</name>
<dbReference type="PROSITE" id="PS50110">
    <property type="entry name" value="RESPONSE_REGULATORY"/>
    <property type="match status" value="1"/>
</dbReference>
<dbReference type="Gene3D" id="2.40.50.1020">
    <property type="entry name" value="LytTr DNA-binding domain"/>
    <property type="match status" value="1"/>
</dbReference>
<keyword evidence="5" id="KW-1185">Reference proteome</keyword>
<dbReference type="PANTHER" id="PTHR45526:SF1">
    <property type="entry name" value="TRANSCRIPTIONAL REGULATORY PROTEIN DCUR-RELATED"/>
    <property type="match status" value="1"/>
</dbReference>
<dbReference type="Proteomes" id="UP000268007">
    <property type="component" value="Unassembled WGS sequence"/>
</dbReference>
<evidence type="ECO:0000259" key="2">
    <source>
        <dbReference type="PROSITE" id="PS50110"/>
    </source>
</evidence>
<dbReference type="SMART" id="SM00448">
    <property type="entry name" value="REC"/>
    <property type="match status" value="1"/>
</dbReference>
<feature type="domain" description="HTH LytTR-type" evidence="3">
    <location>
        <begin position="147"/>
        <end position="218"/>
    </location>
</feature>
<dbReference type="Pfam" id="PF04397">
    <property type="entry name" value="LytTR"/>
    <property type="match status" value="1"/>
</dbReference>